<keyword evidence="2 5" id="KW-0238">DNA-binding</keyword>
<evidence type="ECO:0000313" key="9">
    <source>
        <dbReference type="Proteomes" id="UP000664521"/>
    </source>
</evidence>
<dbReference type="Pfam" id="PF04769">
    <property type="entry name" value="MATalpha_HMGbox"/>
    <property type="match status" value="1"/>
</dbReference>
<evidence type="ECO:0000256" key="2">
    <source>
        <dbReference type="ARBA" id="ARBA00023125"/>
    </source>
</evidence>
<evidence type="ECO:0000256" key="6">
    <source>
        <dbReference type="SAM" id="MobiDB-lite"/>
    </source>
</evidence>
<proteinExistence type="inferred from homology"/>
<feature type="compositionally biased region" description="Polar residues" evidence="6">
    <location>
        <begin position="286"/>
        <end position="299"/>
    </location>
</feature>
<evidence type="ECO:0000313" key="8">
    <source>
        <dbReference type="EMBL" id="CAF9909360.1"/>
    </source>
</evidence>
<accession>A0A8H3EPH9</accession>
<evidence type="ECO:0000256" key="3">
    <source>
        <dbReference type="ARBA" id="ARBA00023163"/>
    </source>
</evidence>
<organism evidence="8 9">
    <name type="scientific">Heterodermia speciosa</name>
    <dbReference type="NCBI Taxonomy" id="116794"/>
    <lineage>
        <taxon>Eukaryota</taxon>
        <taxon>Fungi</taxon>
        <taxon>Dikarya</taxon>
        <taxon>Ascomycota</taxon>
        <taxon>Pezizomycotina</taxon>
        <taxon>Lecanoromycetes</taxon>
        <taxon>OSLEUM clade</taxon>
        <taxon>Lecanoromycetidae</taxon>
        <taxon>Caliciales</taxon>
        <taxon>Physciaceae</taxon>
        <taxon>Heterodermia</taxon>
    </lineage>
</organism>
<feature type="compositionally biased region" description="Polar residues" evidence="6">
    <location>
        <begin position="245"/>
        <end position="275"/>
    </location>
</feature>
<reference evidence="8" key="1">
    <citation type="submission" date="2021-03" db="EMBL/GenBank/DDBJ databases">
        <authorList>
            <person name="Tagirdzhanova G."/>
        </authorList>
    </citation>
    <scope>NUCLEOTIDE SEQUENCE</scope>
</reference>
<evidence type="ECO:0000256" key="5">
    <source>
        <dbReference type="RuleBase" id="RU003516"/>
    </source>
</evidence>
<comment type="similarity">
    <text evidence="5">Belongs to the MATALPHA1 family.</text>
</comment>
<dbReference type="EMBL" id="CAJPDS010000007">
    <property type="protein sequence ID" value="CAF9909360.1"/>
    <property type="molecule type" value="Genomic_DNA"/>
</dbReference>
<dbReference type="AlphaFoldDB" id="A0A8H3EPH9"/>
<feature type="region of interest" description="Disordered" evidence="6">
    <location>
        <begin position="225"/>
        <end position="299"/>
    </location>
</feature>
<keyword evidence="3 5" id="KW-0804">Transcription</keyword>
<protein>
    <recommendedName>
        <fullName evidence="7">Alpha box domain-containing protein</fullName>
    </recommendedName>
</protein>
<comment type="subcellular location">
    <subcellularLocation>
        <location evidence="5">Nucleus</location>
    </subcellularLocation>
</comment>
<keyword evidence="4 5" id="KW-0539">Nucleus</keyword>
<evidence type="ECO:0000259" key="7">
    <source>
        <dbReference type="PROSITE" id="PS51325"/>
    </source>
</evidence>
<feature type="domain" description="Alpha box" evidence="7">
    <location>
        <begin position="61"/>
        <end position="116"/>
    </location>
</feature>
<dbReference type="GO" id="GO:0008301">
    <property type="term" value="F:DNA binding, bending"/>
    <property type="evidence" value="ECO:0007669"/>
    <property type="project" value="InterPro"/>
</dbReference>
<dbReference type="GO" id="GO:0045895">
    <property type="term" value="P:positive regulation of mating-type specific transcription, DNA-templated"/>
    <property type="evidence" value="ECO:0007669"/>
    <property type="project" value="InterPro"/>
</dbReference>
<dbReference type="OrthoDB" id="5398665at2759"/>
<dbReference type="PROSITE" id="PS51325">
    <property type="entry name" value="ALPHA_BOX"/>
    <property type="match status" value="1"/>
</dbReference>
<evidence type="ECO:0000256" key="4">
    <source>
        <dbReference type="ARBA" id="ARBA00023242"/>
    </source>
</evidence>
<keyword evidence="9" id="KW-1185">Reference proteome</keyword>
<evidence type="ECO:0000256" key="1">
    <source>
        <dbReference type="ARBA" id="ARBA00023015"/>
    </source>
</evidence>
<dbReference type="InterPro" id="IPR006856">
    <property type="entry name" value="MATalpha_HMGbox"/>
</dbReference>
<comment type="caution">
    <text evidence="8">The sequence shown here is derived from an EMBL/GenBank/DDBJ whole genome shotgun (WGS) entry which is preliminary data.</text>
</comment>
<dbReference type="GO" id="GO:0005634">
    <property type="term" value="C:nucleus"/>
    <property type="evidence" value="ECO:0007669"/>
    <property type="project" value="UniProtKB-SubCell"/>
</dbReference>
<name>A0A8H3EPH9_9LECA</name>
<keyword evidence="1 5" id="KW-0805">Transcription regulation</keyword>
<gene>
    <name evidence="8" type="ORF">HETSPECPRED_008958</name>
</gene>
<sequence>MANVGAVSSVNNQMTPFPTGRAPTKHKAAMKRKVIAAGMETSVRKAKKYGADAKALLKSLKTTRPLNSWIAYRSYYYRMFTGIQQSQISRLLERFWRLDPFQAKWTILAKAFSVIRDDKGKKDASLDAYLAISAPFVAIVRPADYLGMMGYQLTVVNNQATMIRQQNFNINAIDRALLTTPHSVNDVVENCYRQGFITENRTDAGPSNSHGAMIMATNASPVPMPVHSNPVPMPVHSNLAPVPVHSTQAEQSSLTESGTNTQRGEANIQDEQTVTQDEEVKENTGSDEQQSDQPVTQSSVFGIDVVTTGVGSPGNYLTDDSFPILTMDTIDQSLGQFPFNDAFDPGLREGYVFDPFGGYNFGATDMSDVAEFNMNDWVFNESDFPDPSLDDVMFPGAPFT</sequence>
<dbReference type="Proteomes" id="UP000664521">
    <property type="component" value="Unassembled WGS sequence"/>
</dbReference>